<keyword evidence="3" id="KW-1185">Reference proteome</keyword>
<accession>A0AAW2ZP07</accession>
<gene>
    <name evidence="2" type="ORF">AKO1_009945</name>
</gene>
<protein>
    <submittedName>
        <fullName evidence="2">Serine hydroxymethyltransferase, cytosolic</fullName>
    </submittedName>
</protein>
<feature type="region of interest" description="Disordered" evidence="1">
    <location>
        <begin position="22"/>
        <end position="44"/>
    </location>
</feature>
<organism evidence="2 3">
    <name type="scientific">Acrasis kona</name>
    <dbReference type="NCBI Taxonomy" id="1008807"/>
    <lineage>
        <taxon>Eukaryota</taxon>
        <taxon>Discoba</taxon>
        <taxon>Heterolobosea</taxon>
        <taxon>Tetramitia</taxon>
        <taxon>Eutetramitia</taxon>
        <taxon>Acrasidae</taxon>
        <taxon>Acrasis</taxon>
    </lineage>
</organism>
<comment type="caution">
    <text evidence="2">The sequence shown here is derived from an EMBL/GenBank/DDBJ whole genome shotgun (WGS) entry which is preliminary data.</text>
</comment>
<proteinExistence type="predicted"/>
<evidence type="ECO:0000256" key="1">
    <source>
        <dbReference type="SAM" id="MobiDB-lite"/>
    </source>
</evidence>
<name>A0AAW2ZP07_9EUKA</name>
<dbReference type="EMBL" id="JAOPGA020001779">
    <property type="protein sequence ID" value="KAL0491230.1"/>
    <property type="molecule type" value="Genomic_DNA"/>
</dbReference>
<dbReference type="AlphaFoldDB" id="A0AAW2ZP07"/>
<evidence type="ECO:0000313" key="2">
    <source>
        <dbReference type="EMBL" id="KAL0491230.1"/>
    </source>
</evidence>
<reference evidence="2 3" key="1">
    <citation type="submission" date="2024-03" db="EMBL/GenBank/DDBJ databases">
        <title>The Acrasis kona genome and developmental transcriptomes reveal deep origins of eukaryotic multicellular pathways.</title>
        <authorList>
            <person name="Sheikh S."/>
            <person name="Fu C.-J."/>
            <person name="Brown M.W."/>
            <person name="Baldauf S.L."/>
        </authorList>
    </citation>
    <scope>NUCLEOTIDE SEQUENCE [LARGE SCALE GENOMIC DNA]</scope>
    <source>
        <strain evidence="2 3">ATCC MYA-3509</strain>
    </source>
</reference>
<dbReference type="Proteomes" id="UP001431209">
    <property type="component" value="Unassembled WGS sequence"/>
</dbReference>
<sequence length="70" mass="8419">MISNIAMEYINLANKEYHRIKQESERTKKFENDRKSNPESAQKTKDYSVVCDLMSVHRNIWKARSYMKSF</sequence>
<evidence type="ECO:0000313" key="3">
    <source>
        <dbReference type="Proteomes" id="UP001431209"/>
    </source>
</evidence>